<dbReference type="Proteomes" id="UP000266506">
    <property type="component" value="Unassembled WGS sequence"/>
</dbReference>
<evidence type="ECO:0000313" key="1">
    <source>
        <dbReference type="EMBL" id="RIA77904.1"/>
    </source>
</evidence>
<keyword evidence="2" id="KW-1185">Reference proteome</keyword>
<proteinExistence type="predicted"/>
<evidence type="ECO:0000313" key="2">
    <source>
        <dbReference type="Proteomes" id="UP000266506"/>
    </source>
</evidence>
<reference evidence="1 2" key="1">
    <citation type="submission" date="2018-08" db="EMBL/GenBank/DDBJ databases">
        <title>Genomic Encyclopedia of Archaeal and Bacterial Type Strains, Phase II (KMG-II): from individual species to whole genera.</title>
        <authorList>
            <person name="Goeker M."/>
        </authorList>
    </citation>
    <scope>NUCLEOTIDE SEQUENCE [LARGE SCALE GENOMIC DNA]</scope>
    <source>
        <strain evidence="1 2">ATCC 27112</strain>
    </source>
</reference>
<dbReference type="InParanoid" id="A0A397S6L8"/>
<organism evidence="1 2">
    <name type="scientific">Anaeroplasma bactoclasticum</name>
    <dbReference type="NCBI Taxonomy" id="2088"/>
    <lineage>
        <taxon>Bacteria</taxon>
        <taxon>Bacillati</taxon>
        <taxon>Mycoplasmatota</taxon>
        <taxon>Mollicutes</taxon>
        <taxon>Anaeroplasmatales</taxon>
        <taxon>Anaeroplasmataceae</taxon>
        <taxon>Anaeroplasma</taxon>
    </lineage>
</organism>
<dbReference type="AlphaFoldDB" id="A0A397S6L8"/>
<gene>
    <name evidence="1" type="ORF">EI71_00687</name>
</gene>
<dbReference type="EMBL" id="QXEV01000005">
    <property type="protein sequence ID" value="RIA77904.1"/>
    <property type="molecule type" value="Genomic_DNA"/>
</dbReference>
<sequence>MDEYVFELDDAIFNNSNRDIIKRVDFKSLEEFYRYCDDIIKSRISLIKKYNMVDYNDCLNSDLYELNSLQPIIIDGCFNDSYIIDEFAYYFENKYDLHSLKNKYGILIIDL</sequence>
<protein>
    <submittedName>
        <fullName evidence="1">Uncharacterized protein</fullName>
    </submittedName>
</protein>
<comment type="caution">
    <text evidence="1">The sequence shown here is derived from an EMBL/GenBank/DDBJ whole genome shotgun (WGS) entry which is preliminary data.</text>
</comment>
<name>A0A397S6L8_9MOLU</name>
<dbReference type="RefSeq" id="WP_119015854.1">
    <property type="nucleotide sequence ID" value="NZ_QXEV01000005.1"/>
</dbReference>
<accession>A0A397S6L8</accession>